<dbReference type="WBParaSite" id="PSU_v2.g19616.t1">
    <property type="protein sequence ID" value="PSU_v2.g19616.t1"/>
    <property type="gene ID" value="PSU_v2.g19616"/>
</dbReference>
<dbReference type="PANTHER" id="PTHR11475:SF134">
    <property type="entry name" value="LD42267P"/>
    <property type="match status" value="1"/>
</dbReference>
<sequence>MPYPRTITAAREGCPLGPREQANSATSYLDASTIYGSTRQKAKELRSFRNGQLLTTSKSSSFGDIFPSTIDPIKTTFSSVCVPSAGHSCFVSGSEHVNFLPTSASLHTLWIRQHNNIANQLLVS</sequence>
<dbReference type="InterPro" id="IPR037120">
    <property type="entry name" value="Haem_peroxidase_sf_animal"/>
</dbReference>
<keyword evidence="2" id="KW-1185">Reference proteome</keyword>
<dbReference type="PANTHER" id="PTHR11475">
    <property type="entry name" value="OXIDASE/PEROXIDASE"/>
    <property type="match status" value="1"/>
</dbReference>
<dbReference type="GO" id="GO:0006979">
    <property type="term" value="P:response to oxidative stress"/>
    <property type="evidence" value="ECO:0007669"/>
    <property type="project" value="InterPro"/>
</dbReference>
<name>A0A914YJW6_9BILA</name>
<keyword evidence="1" id="KW-0560">Oxidoreductase</keyword>
<dbReference type="GO" id="GO:0020037">
    <property type="term" value="F:heme binding"/>
    <property type="evidence" value="ECO:0007669"/>
    <property type="project" value="InterPro"/>
</dbReference>
<accession>A0A914YJW6</accession>
<evidence type="ECO:0000313" key="2">
    <source>
        <dbReference type="Proteomes" id="UP000887577"/>
    </source>
</evidence>
<dbReference type="Gene3D" id="1.10.640.10">
    <property type="entry name" value="Haem peroxidase domain superfamily, animal type"/>
    <property type="match status" value="1"/>
</dbReference>
<keyword evidence="1" id="KW-0575">Peroxidase</keyword>
<protein>
    <submittedName>
        <fullName evidence="3">Uncharacterized protein</fullName>
    </submittedName>
</protein>
<dbReference type="Proteomes" id="UP000887577">
    <property type="component" value="Unplaced"/>
</dbReference>
<evidence type="ECO:0000313" key="3">
    <source>
        <dbReference type="WBParaSite" id="PSU_v2.g19616.t1"/>
    </source>
</evidence>
<dbReference type="PROSITE" id="PS50292">
    <property type="entry name" value="PEROXIDASE_3"/>
    <property type="match status" value="1"/>
</dbReference>
<evidence type="ECO:0000256" key="1">
    <source>
        <dbReference type="ARBA" id="ARBA00022559"/>
    </source>
</evidence>
<dbReference type="GO" id="GO:0004601">
    <property type="term" value="F:peroxidase activity"/>
    <property type="evidence" value="ECO:0007669"/>
    <property type="project" value="UniProtKB-KW"/>
</dbReference>
<dbReference type="InterPro" id="IPR010255">
    <property type="entry name" value="Haem_peroxidase_sf"/>
</dbReference>
<dbReference type="AlphaFoldDB" id="A0A914YJW6"/>
<dbReference type="Pfam" id="PF03098">
    <property type="entry name" value="An_peroxidase"/>
    <property type="match status" value="1"/>
</dbReference>
<proteinExistence type="predicted"/>
<dbReference type="InterPro" id="IPR019791">
    <property type="entry name" value="Haem_peroxidase_animal"/>
</dbReference>
<reference evidence="3" key="1">
    <citation type="submission" date="2022-11" db="UniProtKB">
        <authorList>
            <consortium name="WormBaseParasite"/>
        </authorList>
    </citation>
    <scope>IDENTIFICATION</scope>
</reference>
<organism evidence="2 3">
    <name type="scientific">Panagrolaimus superbus</name>
    <dbReference type="NCBI Taxonomy" id="310955"/>
    <lineage>
        <taxon>Eukaryota</taxon>
        <taxon>Metazoa</taxon>
        <taxon>Ecdysozoa</taxon>
        <taxon>Nematoda</taxon>
        <taxon>Chromadorea</taxon>
        <taxon>Rhabditida</taxon>
        <taxon>Tylenchina</taxon>
        <taxon>Panagrolaimomorpha</taxon>
        <taxon>Panagrolaimoidea</taxon>
        <taxon>Panagrolaimidae</taxon>
        <taxon>Panagrolaimus</taxon>
    </lineage>
</organism>
<dbReference type="SUPFAM" id="SSF48113">
    <property type="entry name" value="Heme-dependent peroxidases"/>
    <property type="match status" value="1"/>
</dbReference>